<feature type="non-terminal residue" evidence="2">
    <location>
        <position position="1"/>
    </location>
</feature>
<feature type="non-terminal residue" evidence="2">
    <location>
        <position position="189"/>
    </location>
</feature>
<proteinExistence type="predicted"/>
<name>A0A8S3ZBB6_9EUPU</name>
<protein>
    <submittedName>
        <fullName evidence="2">Uncharacterized protein</fullName>
    </submittedName>
</protein>
<evidence type="ECO:0000256" key="1">
    <source>
        <dbReference type="SAM" id="Coils"/>
    </source>
</evidence>
<gene>
    <name evidence="2" type="ORF">CUNI_LOCUS12415</name>
</gene>
<keyword evidence="1" id="KW-0175">Coiled coil</keyword>
<accession>A0A8S3ZBB6</accession>
<keyword evidence="3" id="KW-1185">Reference proteome</keyword>
<feature type="coiled-coil region" evidence="1">
    <location>
        <begin position="2"/>
        <end position="78"/>
    </location>
</feature>
<dbReference type="EMBL" id="CAJHNH020002480">
    <property type="protein sequence ID" value="CAG5126857.1"/>
    <property type="molecule type" value="Genomic_DNA"/>
</dbReference>
<dbReference type="AlphaFoldDB" id="A0A8S3ZBB6"/>
<feature type="coiled-coil region" evidence="1">
    <location>
        <begin position="125"/>
        <end position="184"/>
    </location>
</feature>
<evidence type="ECO:0000313" key="2">
    <source>
        <dbReference type="EMBL" id="CAG5126857.1"/>
    </source>
</evidence>
<evidence type="ECO:0000313" key="3">
    <source>
        <dbReference type="Proteomes" id="UP000678393"/>
    </source>
</evidence>
<organism evidence="2 3">
    <name type="scientific">Candidula unifasciata</name>
    <dbReference type="NCBI Taxonomy" id="100452"/>
    <lineage>
        <taxon>Eukaryota</taxon>
        <taxon>Metazoa</taxon>
        <taxon>Spiralia</taxon>
        <taxon>Lophotrochozoa</taxon>
        <taxon>Mollusca</taxon>
        <taxon>Gastropoda</taxon>
        <taxon>Heterobranchia</taxon>
        <taxon>Euthyneura</taxon>
        <taxon>Panpulmonata</taxon>
        <taxon>Eupulmonata</taxon>
        <taxon>Stylommatophora</taxon>
        <taxon>Helicina</taxon>
        <taxon>Helicoidea</taxon>
        <taxon>Geomitridae</taxon>
        <taxon>Candidula</taxon>
    </lineage>
</organism>
<sequence>ELDALTEKLMDSEGRLDTIKKSLRHYETSRSKLETEEKTLTLQLEHQLKEIVNVQRKRAEIMKEIAKEQQKFEHKQNQLLKKIKSFEDDIAKESVTSVMFDQRKAELHIDLKDKEKVKETDHVFVKELDEQLQSVKQKYASEAEEIGCLINENTKLTQESKMLAESHKAVVTKLSRQIEELSEQLAVET</sequence>
<reference evidence="2" key="1">
    <citation type="submission" date="2021-04" db="EMBL/GenBank/DDBJ databases">
        <authorList>
            <consortium name="Molecular Ecology Group"/>
        </authorList>
    </citation>
    <scope>NUCLEOTIDE SEQUENCE</scope>
</reference>
<dbReference type="OrthoDB" id="10031759at2759"/>
<comment type="caution">
    <text evidence="2">The sequence shown here is derived from an EMBL/GenBank/DDBJ whole genome shotgun (WGS) entry which is preliminary data.</text>
</comment>
<dbReference type="Proteomes" id="UP000678393">
    <property type="component" value="Unassembled WGS sequence"/>
</dbReference>